<feature type="region of interest" description="Disordered" evidence="1">
    <location>
        <begin position="85"/>
        <end position="106"/>
    </location>
</feature>
<reference evidence="2" key="1">
    <citation type="journal article" date="2012" name="Nat. Genet.">
        <title>Whole-genome sequence of Schistosoma haematobium.</title>
        <authorList>
            <person name="Young N.D."/>
            <person name="Jex A.R."/>
            <person name="Li B."/>
            <person name="Liu S."/>
            <person name="Yang L."/>
            <person name="Xiong Z."/>
            <person name="Li Y."/>
            <person name="Cantacessi C."/>
            <person name="Hall R.S."/>
            <person name="Xu X."/>
            <person name="Chen F."/>
            <person name="Wu X."/>
            <person name="Zerlotini A."/>
            <person name="Oliveira G."/>
            <person name="Hofmann A."/>
            <person name="Zhang G."/>
            <person name="Fang X."/>
            <person name="Kang Y."/>
            <person name="Campbell B.E."/>
            <person name="Loukas A."/>
            <person name="Ranganathan S."/>
            <person name="Rollinson D."/>
            <person name="Rinaldi G."/>
            <person name="Brindley P.J."/>
            <person name="Yang H."/>
            <person name="Wang J."/>
            <person name="Wang J."/>
            <person name="Gasser R.B."/>
        </authorList>
    </citation>
    <scope>NUCLEOTIDE SEQUENCE</scope>
</reference>
<evidence type="ECO:0000313" key="2">
    <source>
        <dbReference type="EMBL" id="KAH9588574.1"/>
    </source>
</evidence>
<feature type="compositionally biased region" description="Basic residues" evidence="1">
    <location>
        <begin position="97"/>
        <end position="106"/>
    </location>
</feature>
<dbReference type="EMBL" id="AMPZ03000003">
    <property type="protein sequence ID" value="KAH9588574.1"/>
    <property type="molecule type" value="Genomic_DNA"/>
</dbReference>
<evidence type="ECO:0000256" key="1">
    <source>
        <dbReference type="SAM" id="MobiDB-lite"/>
    </source>
</evidence>
<comment type="caution">
    <text evidence="2">The sequence shown here is derived from an EMBL/GenBank/DDBJ whole genome shotgun (WGS) entry which is preliminary data.</text>
</comment>
<evidence type="ECO:0000313" key="3">
    <source>
        <dbReference type="Proteomes" id="UP000471633"/>
    </source>
</evidence>
<organism evidence="2 3">
    <name type="scientific">Schistosoma haematobium</name>
    <name type="common">Blood fluke</name>
    <dbReference type="NCBI Taxonomy" id="6185"/>
    <lineage>
        <taxon>Eukaryota</taxon>
        <taxon>Metazoa</taxon>
        <taxon>Spiralia</taxon>
        <taxon>Lophotrochozoa</taxon>
        <taxon>Platyhelminthes</taxon>
        <taxon>Trematoda</taxon>
        <taxon>Digenea</taxon>
        <taxon>Strigeidida</taxon>
        <taxon>Schistosomatoidea</taxon>
        <taxon>Schistosomatidae</taxon>
        <taxon>Schistosoma</taxon>
    </lineage>
</organism>
<dbReference type="KEGG" id="shx:MS3_00005936"/>
<reference evidence="2" key="4">
    <citation type="journal article" date="2022" name="PLoS Pathog.">
        <title>Chromosome-level genome of Schistosoma haematobium underpins genome-wide explorations of molecular variation.</title>
        <authorList>
            <person name="Stroehlein A.J."/>
            <person name="Korhonen P.K."/>
            <person name="Lee V.V."/>
            <person name="Ralph S.A."/>
            <person name="Mentink-Kane M."/>
            <person name="You H."/>
            <person name="McManus D.P."/>
            <person name="Tchuente L.T."/>
            <person name="Stothard J.R."/>
            <person name="Kaur P."/>
            <person name="Dudchenko O."/>
            <person name="Aiden E.L."/>
            <person name="Yang B."/>
            <person name="Yang H."/>
            <person name="Emery A.M."/>
            <person name="Webster B.L."/>
            <person name="Brindley P.J."/>
            <person name="Rollinson D."/>
            <person name="Chang B.C.H."/>
            <person name="Gasser R.B."/>
            <person name="Young N.D."/>
        </authorList>
    </citation>
    <scope>NUCLEOTIDE SEQUENCE</scope>
</reference>
<dbReference type="RefSeq" id="XP_012794811.3">
    <property type="nucleotide sequence ID" value="XM_012939357.3"/>
</dbReference>
<accession>A0A922LLQ4</accession>
<dbReference type="Proteomes" id="UP000471633">
    <property type="component" value="Unassembled WGS sequence"/>
</dbReference>
<dbReference type="AlphaFoldDB" id="A0A922LLQ4"/>
<reference evidence="2" key="2">
    <citation type="journal article" date="2019" name="Gigascience">
        <title>High-quality Schistosoma haematobium genome achieved by single-molecule and long-range sequencing.</title>
        <authorList>
            <person name="Stroehlein A.J."/>
            <person name="Korhonen P.K."/>
            <person name="Chong T.M."/>
            <person name="Lim Y.L."/>
            <person name="Chan K.G."/>
            <person name="Webster B."/>
            <person name="Rollinson D."/>
            <person name="Brindley P.J."/>
            <person name="Gasser R.B."/>
            <person name="Young N.D."/>
        </authorList>
    </citation>
    <scope>NUCLEOTIDE SEQUENCE</scope>
</reference>
<dbReference type="CTD" id="24590896"/>
<dbReference type="GeneID" id="24590896"/>
<keyword evidence="3" id="KW-1185">Reference proteome</keyword>
<protein>
    <submittedName>
        <fullName evidence="2">Uncharacterized protein</fullName>
    </submittedName>
</protein>
<gene>
    <name evidence="2" type="ORF">MS3_00005936</name>
</gene>
<reference evidence="2" key="3">
    <citation type="submission" date="2021-06" db="EMBL/GenBank/DDBJ databases">
        <title>Chromosome-level genome assembly for S. haematobium.</title>
        <authorList>
            <person name="Stroehlein A.J."/>
        </authorList>
    </citation>
    <scope>NUCLEOTIDE SEQUENCE</scope>
</reference>
<name>A0A922LLQ4_SCHHA</name>
<proteinExistence type="predicted"/>
<sequence>MIKTMHSIVHTNHNEYKRLFVLSNNNIYTRSHFSNKFIKEEQIEEEEEEEEEESIELPEHIQQDNDSLNAFNVSKIFSNETSTNSSLASLSSETRNKSKTKQATNRRKVFRKHSSFIDMGFSGSYFICSNANSLHLPNIFYNIYALILNEIHELNRQTNDNPSIEKIFSKVKEAEQINLLNNEKIKVEPDQLIVAPMRFSRLRRYFRHQKRMMRAQLRMMRLQRRLYRRHYRPRYGYGYFP</sequence>